<name>A0A502EGM1_9MYCO</name>
<dbReference type="GO" id="GO:0046914">
    <property type="term" value="F:transition metal ion binding"/>
    <property type="evidence" value="ECO:0007669"/>
    <property type="project" value="InterPro"/>
</dbReference>
<organism evidence="4 5">
    <name type="scientific">Mycolicibacterium hodleri</name>
    <dbReference type="NCBI Taxonomy" id="49897"/>
    <lineage>
        <taxon>Bacteria</taxon>
        <taxon>Bacillati</taxon>
        <taxon>Actinomycetota</taxon>
        <taxon>Actinomycetes</taxon>
        <taxon>Mycobacteriales</taxon>
        <taxon>Mycobacteriaceae</taxon>
        <taxon>Mycolicibacterium</taxon>
    </lineage>
</organism>
<sequence length="153" mass="16692">MDLGAVLGSRDGQAEPTLTEDDKALRQWFNSNVLQDSRCNSKLILKLAASAMHSDEFRARLVDHTDEVLAEVGHSSPGGVGLKFLDNTPQTLHVILPTRPENRPPELRELLHSRTSIATFSTVDDWDFGDLGTGDTNSGDEGLDGHPVKTMTV</sequence>
<gene>
    <name evidence="4" type="ORF">EAH80_02920</name>
</gene>
<evidence type="ECO:0000313" key="5">
    <source>
        <dbReference type="Proteomes" id="UP000320095"/>
    </source>
</evidence>
<dbReference type="SUPFAM" id="SSF56209">
    <property type="entry name" value="Nitrile hydratase alpha chain"/>
    <property type="match status" value="1"/>
</dbReference>
<protein>
    <recommendedName>
        <fullName evidence="3">Nitrile hydratase alpha/Thiocyanate hydrolase gamma domain-containing protein</fullName>
    </recommendedName>
</protein>
<dbReference type="Pfam" id="PF02979">
    <property type="entry name" value="NHase_alpha"/>
    <property type="match status" value="1"/>
</dbReference>
<dbReference type="GO" id="GO:0003824">
    <property type="term" value="F:catalytic activity"/>
    <property type="evidence" value="ECO:0007669"/>
    <property type="project" value="InterPro"/>
</dbReference>
<accession>A0A502EGM1</accession>
<dbReference type="AlphaFoldDB" id="A0A502EGM1"/>
<dbReference type="InterPro" id="IPR036648">
    <property type="entry name" value="CN_Hdrase_a/SCN_Hdrase_g_sf"/>
</dbReference>
<feature type="region of interest" description="Disordered" evidence="2">
    <location>
        <begin position="132"/>
        <end position="153"/>
    </location>
</feature>
<evidence type="ECO:0000259" key="3">
    <source>
        <dbReference type="Pfam" id="PF02979"/>
    </source>
</evidence>
<dbReference type="Proteomes" id="UP000320095">
    <property type="component" value="Unassembled WGS sequence"/>
</dbReference>
<reference evidence="4 5" key="1">
    <citation type="journal article" date="2019" name="Environ. Microbiol.">
        <title>Species interactions and distinct microbial communities in high Arctic permafrost affected cryosols are associated with the CH4 and CO2 gas fluxes.</title>
        <authorList>
            <person name="Altshuler I."/>
            <person name="Hamel J."/>
            <person name="Turney S."/>
            <person name="Magnuson E."/>
            <person name="Levesque R."/>
            <person name="Greer C."/>
            <person name="Whyte L.G."/>
        </authorList>
    </citation>
    <scope>NUCLEOTIDE SEQUENCE [LARGE SCALE GENOMIC DNA]</scope>
    <source>
        <strain evidence="4 5">S5.20</strain>
    </source>
</reference>
<dbReference type="InterPro" id="IPR004232">
    <property type="entry name" value="CN_Hdrtase_a/SCN_Hdrlase_g"/>
</dbReference>
<evidence type="ECO:0000313" key="4">
    <source>
        <dbReference type="EMBL" id="TPG36873.1"/>
    </source>
</evidence>
<evidence type="ECO:0000256" key="1">
    <source>
        <dbReference type="ARBA" id="ARBA00022723"/>
    </source>
</evidence>
<feature type="domain" description="Nitrile hydratase alpha/Thiocyanate hydrolase gamma" evidence="3">
    <location>
        <begin position="39"/>
        <end position="102"/>
    </location>
</feature>
<proteinExistence type="predicted"/>
<keyword evidence="1" id="KW-0479">Metal-binding</keyword>
<dbReference type="Gene3D" id="3.90.330.10">
    <property type="entry name" value="Nitrile hydratase alpha /Thiocyanate hydrolase gamma"/>
    <property type="match status" value="1"/>
</dbReference>
<dbReference type="RefSeq" id="WP_140687806.1">
    <property type="nucleotide sequence ID" value="NZ_RCZG01000001.1"/>
</dbReference>
<dbReference type="EMBL" id="RCZG01000001">
    <property type="protein sequence ID" value="TPG36873.1"/>
    <property type="molecule type" value="Genomic_DNA"/>
</dbReference>
<keyword evidence="5" id="KW-1185">Reference proteome</keyword>
<evidence type="ECO:0000256" key="2">
    <source>
        <dbReference type="SAM" id="MobiDB-lite"/>
    </source>
</evidence>
<comment type="caution">
    <text evidence="4">The sequence shown here is derived from an EMBL/GenBank/DDBJ whole genome shotgun (WGS) entry which is preliminary data.</text>
</comment>